<evidence type="ECO:0000256" key="1">
    <source>
        <dbReference type="SAM" id="Coils"/>
    </source>
</evidence>
<comment type="caution">
    <text evidence="3">The sequence shown here is derived from an EMBL/GenBank/DDBJ whole genome shotgun (WGS) entry which is preliminary data.</text>
</comment>
<evidence type="ECO:0000313" key="4">
    <source>
        <dbReference type="Proteomes" id="UP000734854"/>
    </source>
</evidence>
<accession>A0A8J5FT82</accession>
<feature type="coiled-coil region" evidence="1">
    <location>
        <begin position="144"/>
        <end position="178"/>
    </location>
</feature>
<feature type="coiled-coil region" evidence="1">
    <location>
        <begin position="856"/>
        <end position="890"/>
    </location>
</feature>
<keyword evidence="1" id="KW-0175">Coiled coil</keyword>
<gene>
    <name evidence="3" type="ORF">ZIOFF_052817</name>
</gene>
<keyword evidence="2" id="KW-0812">Transmembrane</keyword>
<evidence type="ECO:0000256" key="2">
    <source>
        <dbReference type="SAM" id="Phobius"/>
    </source>
</evidence>
<sequence length="917" mass="104251">MAKKKSNPTAAAAVVGGDLEGRLESLRDLNQILLKEMVERREQVRDLQSCVDRLSEDRFLFIDIDRSFSDLVVTSRITEIAAERSEAEAALAAVQKMLEAVTSERDAARGDLHAVLSEKDSALVELDRVKREAEIRDVNARAEAERQRCDLEQTMMLIRDLEADKVTMEENARSMKKDLSITYDQLQMIQVEKGEIEKELQGLVSESATYKRDLNTVSKALEEAQEKIASCQVDNVGLREQILRMQLEFEADRADLIAEVDGLKGRLHNIELKKEETVEEKISLEAKVAHLQGIVSEQQAERDLTLQKLAEEEELKALVIEERLHLKEEKEKLQLELKSQKKMYELKLDDLQETVRKIEEAKDEIDGLRCKQASELVNLEMITSMLQAEKQSAINDLNLVVIEIHGLRLQVEELKNELHDEKGKIESLRVLNQLALKETVERRDQVKDLQSQLAELTAEKVKLESVVGKRDSVIRDLNIAVSEKDSALFELDNLKQRWREDAKRQKWELEQKMILIQAFEADKAAMEEKAMSLEKDLRSTYDQLQKIQAEKVEIEKDMKGIVSETAAYKRDLNTVSMALEEAQVKIASCQADNFSLAEQIAMLQLGFDADRIALIAEVDVLKERLHNIIGTKEEMEEAKVRLNAKFSDLQVEKDMILLKLAEEEKLKSLFVEEIERLKLEFGYLRKENEKLKLEINSQERLFEEEIDGLRKTIRNIKAAKDKIDGLWAMQELKVVDQQKQISILQAEKDSAICDLNLMINEVDGLRLQVEGLKKELCNSEAALDRLNAENTLMKGDVDSLVAEKSAVQEMARVTNENFAKVLCLLKATSEKIIEQEIMELEQDSGEDVLNAAIDDLKAIEVTFEKKAAKINEMEQELEVLQCARAESEKKAGVLCWVCPGIAAVLAAISYALGVSSR</sequence>
<keyword evidence="2" id="KW-0472">Membrane</keyword>
<feature type="coiled-coil region" evidence="1">
    <location>
        <begin position="509"/>
        <end position="564"/>
    </location>
</feature>
<reference evidence="3 4" key="1">
    <citation type="submission" date="2020-08" db="EMBL/GenBank/DDBJ databases">
        <title>Plant Genome Project.</title>
        <authorList>
            <person name="Zhang R.-G."/>
        </authorList>
    </citation>
    <scope>NUCLEOTIDE SEQUENCE [LARGE SCALE GENOMIC DNA]</scope>
    <source>
        <tissue evidence="3">Rhizome</tissue>
    </source>
</reference>
<dbReference type="Proteomes" id="UP000734854">
    <property type="component" value="Unassembled WGS sequence"/>
</dbReference>
<feature type="coiled-coil region" evidence="1">
    <location>
        <begin position="207"/>
        <end position="371"/>
    </location>
</feature>
<evidence type="ECO:0000313" key="3">
    <source>
        <dbReference type="EMBL" id="KAG6491466.1"/>
    </source>
</evidence>
<organism evidence="3 4">
    <name type="scientific">Zingiber officinale</name>
    <name type="common">Ginger</name>
    <name type="synonym">Amomum zingiber</name>
    <dbReference type="NCBI Taxonomy" id="94328"/>
    <lineage>
        <taxon>Eukaryota</taxon>
        <taxon>Viridiplantae</taxon>
        <taxon>Streptophyta</taxon>
        <taxon>Embryophyta</taxon>
        <taxon>Tracheophyta</taxon>
        <taxon>Spermatophyta</taxon>
        <taxon>Magnoliopsida</taxon>
        <taxon>Liliopsida</taxon>
        <taxon>Zingiberales</taxon>
        <taxon>Zingiberaceae</taxon>
        <taxon>Zingiber</taxon>
    </lineage>
</organism>
<keyword evidence="4" id="KW-1185">Reference proteome</keyword>
<dbReference type="AlphaFoldDB" id="A0A8J5FT82"/>
<dbReference type="OrthoDB" id="689590at2759"/>
<keyword evidence="2" id="KW-1133">Transmembrane helix</keyword>
<feature type="coiled-coil region" evidence="1">
    <location>
        <begin position="618"/>
        <end position="694"/>
    </location>
</feature>
<name>A0A8J5FT82_ZINOF</name>
<feature type="transmembrane region" description="Helical" evidence="2">
    <location>
        <begin position="891"/>
        <end position="912"/>
    </location>
</feature>
<proteinExistence type="predicted"/>
<feature type="coiled-coil region" evidence="1">
    <location>
        <begin position="397"/>
        <end position="466"/>
    </location>
</feature>
<dbReference type="EMBL" id="JACMSC010000014">
    <property type="protein sequence ID" value="KAG6491466.1"/>
    <property type="molecule type" value="Genomic_DNA"/>
</dbReference>
<protein>
    <submittedName>
        <fullName evidence="3">Uncharacterized protein</fullName>
    </submittedName>
</protein>